<dbReference type="EMBL" id="JBHIRY010000012">
    <property type="protein sequence ID" value="MFB5761418.1"/>
    <property type="molecule type" value="Genomic_DNA"/>
</dbReference>
<dbReference type="InterPro" id="IPR012545">
    <property type="entry name" value="DUF1697"/>
</dbReference>
<dbReference type="PANTHER" id="PTHR36439">
    <property type="entry name" value="BLL4334 PROTEIN"/>
    <property type="match status" value="1"/>
</dbReference>
<comment type="caution">
    <text evidence="1">The sequence shown here is derived from an EMBL/GenBank/DDBJ whole genome shotgun (WGS) entry which is preliminary data.</text>
</comment>
<dbReference type="Gene3D" id="3.30.70.1260">
    <property type="entry name" value="bacterial protein sp0830 like"/>
    <property type="match status" value="1"/>
</dbReference>
<evidence type="ECO:0000313" key="2">
    <source>
        <dbReference type="Proteomes" id="UP001580430"/>
    </source>
</evidence>
<dbReference type="Gene3D" id="3.30.70.1280">
    <property type="entry name" value="SP0830-like domains"/>
    <property type="match status" value="1"/>
</dbReference>
<dbReference type="PIRSF" id="PIRSF008502">
    <property type="entry name" value="UCP008502"/>
    <property type="match status" value="1"/>
</dbReference>
<sequence length="192" mass="21486">MIYIALLRGINVGGNNKVDMKLLKQTFEKAGMNHVTTYINSGNIIFSSEGMSHQELADKLEQAIAADFGLNIRVLIRNLPEIREVISVLPEHWTNDAQMKGDVLFLWDEINDRSVLDQIPVKPEIDTVIFVSGTILYSVSKANASRSGLIKLVGTKLYQHMTVRNVNTARKIYTLMQAAEQEEGLGGIRENK</sequence>
<protein>
    <submittedName>
        <fullName evidence="1">DUF1697 domain-containing protein</fullName>
    </submittedName>
</protein>
<name>A0ABV5C1M2_9BACL</name>
<organism evidence="1 2">
    <name type="scientific">Paenibacillus medicaginis</name>
    <dbReference type="NCBI Taxonomy" id="1470560"/>
    <lineage>
        <taxon>Bacteria</taxon>
        <taxon>Bacillati</taxon>
        <taxon>Bacillota</taxon>
        <taxon>Bacilli</taxon>
        <taxon>Bacillales</taxon>
        <taxon>Paenibacillaceae</taxon>
        <taxon>Paenibacillus</taxon>
    </lineage>
</organism>
<proteinExistence type="predicted"/>
<dbReference type="RefSeq" id="WP_375520564.1">
    <property type="nucleotide sequence ID" value="NZ_JBHIRY010000012.1"/>
</dbReference>
<dbReference type="SUPFAM" id="SSF160379">
    <property type="entry name" value="SP0830-like"/>
    <property type="match status" value="1"/>
</dbReference>
<dbReference type="PANTHER" id="PTHR36439:SF1">
    <property type="entry name" value="DUF1697 DOMAIN-CONTAINING PROTEIN"/>
    <property type="match status" value="1"/>
</dbReference>
<dbReference type="Pfam" id="PF08002">
    <property type="entry name" value="DUF1697"/>
    <property type="match status" value="1"/>
</dbReference>
<reference evidence="1 2" key="1">
    <citation type="submission" date="2024-09" db="EMBL/GenBank/DDBJ databases">
        <title>Paenibacillus zeirhizospherea sp. nov., isolated from surface of the maize (Zea mays) roots in a horticulture field, Hungary.</title>
        <authorList>
            <person name="Marton D."/>
            <person name="Farkas M."/>
            <person name="Bedics A."/>
            <person name="Toth E."/>
            <person name="Tancsics A."/>
            <person name="Boka K."/>
            <person name="Marati G."/>
            <person name="Kriszt B."/>
            <person name="Cserhati M."/>
        </authorList>
    </citation>
    <scope>NUCLEOTIDE SEQUENCE [LARGE SCALE GENOMIC DNA]</scope>
    <source>
        <strain evidence="1 2">JCM 18446</strain>
    </source>
</reference>
<evidence type="ECO:0000313" key="1">
    <source>
        <dbReference type="EMBL" id="MFB5761418.1"/>
    </source>
</evidence>
<dbReference type="Proteomes" id="UP001580430">
    <property type="component" value="Unassembled WGS sequence"/>
</dbReference>
<keyword evidence="2" id="KW-1185">Reference proteome</keyword>
<accession>A0ABV5C1M2</accession>
<gene>
    <name evidence="1" type="ORF">ACE5LO_13555</name>
</gene>